<comment type="caution">
    <text evidence="1">The sequence shown here is derived from an EMBL/GenBank/DDBJ whole genome shotgun (WGS) entry which is preliminary data.</text>
</comment>
<proteinExistence type="predicted"/>
<accession>A0A9D4C4B6</accession>
<evidence type="ECO:0000313" key="2">
    <source>
        <dbReference type="Proteomes" id="UP000828390"/>
    </source>
</evidence>
<protein>
    <submittedName>
        <fullName evidence="1">Uncharacterized protein</fullName>
    </submittedName>
</protein>
<keyword evidence="2" id="KW-1185">Reference proteome</keyword>
<gene>
    <name evidence="1" type="ORF">DPMN_059581</name>
</gene>
<evidence type="ECO:0000313" key="1">
    <source>
        <dbReference type="EMBL" id="KAH3716850.1"/>
    </source>
</evidence>
<dbReference type="AlphaFoldDB" id="A0A9D4C4B6"/>
<sequence>MMYDVNAVDAGPSSPEYELEPLGSSYARVFFEYDPDETEQEAFMELPENIAFTELPENIIPITSVADKRFHVKMRNTHKHSYTVLKAKAHTLGKVSR</sequence>
<dbReference type="Proteomes" id="UP000828390">
    <property type="component" value="Unassembled WGS sequence"/>
</dbReference>
<organism evidence="1 2">
    <name type="scientific">Dreissena polymorpha</name>
    <name type="common">Zebra mussel</name>
    <name type="synonym">Mytilus polymorpha</name>
    <dbReference type="NCBI Taxonomy" id="45954"/>
    <lineage>
        <taxon>Eukaryota</taxon>
        <taxon>Metazoa</taxon>
        <taxon>Spiralia</taxon>
        <taxon>Lophotrochozoa</taxon>
        <taxon>Mollusca</taxon>
        <taxon>Bivalvia</taxon>
        <taxon>Autobranchia</taxon>
        <taxon>Heteroconchia</taxon>
        <taxon>Euheterodonta</taxon>
        <taxon>Imparidentia</taxon>
        <taxon>Neoheterodontei</taxon>
        <taxon>Myida</taxon>
        <taxon>Dreissenoidea</taxon>
        <taxon>Dreissenidae</taxon>
        <taxon>Dreissena</taxon>
    </lineage>
</organism>
<reference evidence="1" key="1">
    <citation type="journal article" date="2019" name="bioRxiv">
        <title>The Genome of the Zebra Mussel, Dreissena polymorpha: A Resource for Invasive Species Research.</title>
        <authorList>
            <person name="McCartney M.A."/>
            <person name="Auch B."/>
            <person name="Kono T."/>
            <person name="Mallez S."/>
            <person name="Zhang Y."/>
            <person name="Obille A."/>
            <person name="Becker A."/>
            <person name="Abrahante J.E."/>
            <person name="Garbe J."/>
            <person name="Badalamenti J.P."/>
            <person name="Herman A."/>
            <person name="Mangelson H."/>
            <person name="Liachko I."/>
            <person name="Sullivan S."/>
            <person name="Sone E.D."/>
            <person name="Koren S."/>
            <person name="Silverstein K.A.T."/>
            <person name="Beckman K.B."/>
            <person name="Gohl D.M."/>
        </authorList>
    </citation>
    <scope>NUCLEOTIDE SEQUENCE</scope>
    <source>
        <strain evidence="1">Duluth1</strain>
        <tissue evidence="1">Whole animal</tissue>
    </source>
</reference>
<reference evidence="1" key="2">
    <citation type="submission" date="2020-11" db="EMBL/GenBank/DDBJ databases">
        <authorList>
            <person name="McCartney M.A."/>
            <person name="Auch B."/>
            <person name="Kono T."/>
            <person name="Mallez S."/>
            <person name="Becker A."/>
            <person name="Gohl D.M."/>
            <person name="Silverstein K.A.T."/>
            <person name="Koren S."/>
            <person name="Bechman K.B."/>
            <person name="Herman A."/>
            <person name="Abrahante J.E."/>
            <person name="Garbe J."/>
        </authorList>
    </citation>
    <scope>NUCLEOTIDE SEQUENCE</scope>
    <source>
        <strain evidence="1">Duluth1</strain>
        <tissue evidence="1">Whole animal</tissue>
    </source>
</reference>
<name>A0A9D4C4B6_DREPO</name>
<dbReference type="EMBL" id="JAIWYP010000013">
    <property type="protein sequence ID" value="KAH3716850.1"/>
    <property type="molecule type" value="Genomic_DNA"/>
</dbReference>